<proteinExistence type="predicted"/>
<evidence type="ECO:0000313" key="2">
    <source>
        <dbReference type="Proteomes" id="UP000366872"/>
    </source>
</evidence>
<gene>
    <name evidence="1" type="ORF">PDESU_01173</name>
</gene>
<reference evidence="1 2" key="1">
    <citation type="submission" date="2019-04" db="EMBL/GenBank/DDBJ databases">
        <authorList>
            <person name="Van Vliet M D."/>
        </authorList>
    </citation>
    <scope>NUCLEOTIDE SEQUENCE [LARGE SCALE GENOMIC DNA]</scope>
    <source>
        <strain evidence="1 2">F1</strain>
    </source>
</reference>
<protein>
    <submittedName>
        <fullName evidence="1">Uncharacterized protein</fullName>
    </submittedName>
</protein>
<dbReference type="AlphaFoldDB" id="A0A6C2TY61"/>
<accession>A0A6C2TY61</accession>
<evidence type="ECO:0000313" key="1">
    <source>
        <dbReference type="EMBL" id="VGO12620.1"/>
    </source>
</evidence>
<name>A0A6C2TY61_PONDE</name>
<dbReference type="RefSeq" id="WP_136078267.1">
    <property type="nucleotide sequence ID" value="NZ_CAAHFG010000001.1"/>
</dbReference>
<sequence length="218" mass="25891">MNRFYEKVDMRSRETMIQYLENHFRYNTMNSWNRSTSYANCVKVHRLDFPEEIMQKAFDMLDCSEIYDVFGRLLRDWADAQSWEWQVGFNGRSGGYLVLYHGGLDWKNARTAKCNHCGKLTWHKQDTPCTSEWCGGVLQVLEKPVPQVFSQPGKSVDQDEDFNEWDMETLRERVKLVQEFDRLCDQVVSEYVYFLRHYDVVDKDILVPKSIRTLEPVS</sequence>
<keyword evidence="2" id="KW-1185">Reference proteome</keyword>
<dbReference type="Proteomes" id="UP000366872">
    <property type="component" value="Unassembled WGS sequence"/>
</dbReference>
<dbReference type="EMBL" id="CAAHFG010000001">
    <property type="protein sequence ID" value="VGO12620.1"/>
    <property type="molecule type" value="Genomic_DNA"/>
</dbReference>
<organism evidence="1 2">
    <name type="scientific">Pontiella desulfatans</name>
    <dbReference type="NCBI Taxonomy" id="2750659"/>
    <lineage>
        <taxon>Bacteria</taxon>
        <taxon>Pseudomonadati</taxon>
        <taxon>Kiritimatiellota</taxon>
        <taxon>Kiritimatiellia</taxon>
        <taxon>Kiritimatiellales</taxon>
        <taxon>Pontiellaceae</taxon>
        <taxon>Pontiella</taxon>
    </lineage>
</organism>